<dbReference type="Pfam" id="PF00440">
    <property type="entry name" value="TetR_N"/>
    <property type="match status" value="1"/>
</dbReference>
<feature type="domain" description="HTH tetR-type" evidence="3">
    <location>
        <begin position="4"/>
        <end position="64"/>
    </location>
</feature>
<dbReference type="EMBL" id="QCZG01000018">
    <property type="protein sequence ID" value="PWA11151.1"/>
    <property type="molecule type" value="Genomic_DNA"/>
</dbReference>
<dbReference type="OrthoDB" id="9789566at2"/>
<dbReference type="InterPro" id="IPR009057">
    <property type="entry name" value="Homeodomain-like_sf"/>
</dbReference>
<dbReference type="PANTHER" id="PTHR30055">
    <property type="entry name" value="HTH-TYPE TRANSCRIPTIONAL REGULATOR RUTR"/>
    <property type="match status" value="1"/>
</dbReference>
<dbReference type="InterPro" id="IPR036271">
    <property type="entry name" value="Tet_transcr_reg_TetR-rel_C_sf"/>
</dbReference>
<dbReference type="Proteomes" id="UP000245998">
    <property type="component" value="Unassembled WGS sequence"/>
</dbReference>
<dbReference type="AlphaFoldDB" id="A0A2U1K0Z9"/>
<dbReference type="InterPro" id="IPR001647">
    <property type="entry name" value="HTH_TetR"/>
</dbReference>
<sequence length="220" mass="25965">MEEQKTRQKICSAAVSLFTTKGFSGTSVREIAKKAKVNPALISYYFDGKQGLLESLMGSFFEGYLEKLETAYKLSDSLPLRHCLHKAIWDLLVYQQENNHLARFVYRETTLDTTLTREIMTIYLRKEKFYWQKLFDKGFKMGEFKKQAVDLTIVQLKGMIMMPFMNPQYLQEIFNMSPSEHYFAKRYGMRVLDWIDERFCRKEVLQAQQTAEVIHFRATP</sequence>
<keyword evidence="5" id="KW-1185">Reference proteome</keyword>
<dbReference type="NCBIfam" id="NF037937">
    <property type="entry name" value="septum_RefZ"/>
    <property type="match status" value="1"/>
</dbReference>
<feature type="DNA-binding region" description="H-T-H motif" evidence="2">
    <location>
        <begin position="27"/>
        <end position="46"/>
    </location>
</feature>
<gene>
    <name evidence="4" type="ORF">DCC39_09950</name>
</gene>
<evidence type="ECO:0000313" key="4">
    <source>
        <dbReference type="EMBL" id="PWA11151.1"/>
    </source>
</evidence>
<dbReference type="PRINTS" id="PR00455">
    <property type="entry name" value="HTHTETR"/>
</dbReference>
<dbReference type="GO" id="GO:0003700">
    <property type="term" value="F:DNA-binding transcription factor activity"/>
    <property type="evidence" value="ECO:0007669"/>
    <property type="project" value="TreeGrafter"/>
</dbReference>
<evidence type="ECO:0000256" key="2">
    <source>
        <dbReference type="PROSITE-ProRule" id="PRU00335"/>
    </source>
</evidence>
<dbReference type="RefSeq" id="WP_116554746.1">
    <property type="nucleotide sequence ID" value="NZ_QCZG01000018.1"/>
</dbReference>
<dbReference type="SUPFAM" id="SSF46689">
    <property type="entry name" value="Homeodomain-like"/>
    <property type="match status" value="1"/>
</dbReference>
<comment type="caution">
    <text evidence="4">The sequence shown here is derived from an EMBL/GenBank/DDBJ whole genome shotgun (WGS) entry which is preliminary data.</text>
</comment>
<proteinExistence type="predicted"/>
<dbReference type="InterPro" id="IPR023772">
    <property type="entry name" value="DNA-bd_HTH_TetR-type_CS"/>
</dbReference>
<keyword evidence="1 2" id="KW-0238">DNA-binding</keyword>
<reference evidence="4 5" key="1">
    <citation type="submission" date="2018-04" db="EMBL/GenBank/DDBJ databases">
        <title>Camelliibacillus theae gen. nov., sp. nov., isolated from Pu'er tea.</title>
        <authorList>
            <person name="Niu L."/>
        </authorList>
    </citation>
    <scope>NUCLEOTIDE SEQUENCE [LARGE SCALE GENOMIC DNA]</scope>
    <source>
        <strain evidence="4 5">T8</strain>
    </source>
</reference>
<protein>
    <submittedName>
        <fullName evidence="4">TetR family transcriptional regulator</fullName>
    </submittedName>
</protein>
<organism evidence="4 5">
    <name type="scientific">Pueribacillus theae</name>
    <dbReference type="NCBI Taxonomy" id="2171751"/>
    <lineage>
        <taxon>Bacteria</taxon>
        <taxon>Bacillati</taxon>
        <taxon>Bacillota</taxon>
        <taxon>Bacilli</taxon>
        <taxon>Bacillales</taxon>
        <taxon>Bacillaceae</taxon>
        <taxon>Pueribacillus</taxon>
    </lineage>
</organism>
<accession>A0A2U1K0Z9</accession>
<dbReference type="SUPFAM" id="SSF48498">
    <property type="entry name" value="Tetracyclin repressor-like, C-terminal domain"/>
    <property type="match status" value="1"/>
</dbReference>
<name>A0A2U1K0Z9_9BACI</name>
<dbReference type="InterPro" id="IPR050109">
    <property type="entry name" value="HTH-type_TetR-like_transc_reg"/>
</dbReference>
<dbReference type="PROSITE" id="PS01081">
    <property type="entry name" value="HTH_TETR_1"/>
    <property type="match status" value="1"/>
</dbReference>
<evidence type="ECO:0000259" key="3">
    <source>
        <dbReference type="PROSITE" id="PS50977"/>
    </source>
</evidence>
<dbReference type="PROSITE" id="PS50977">
    <property type="entry name" value="HTH_TETR_2"/>
    <property type="match status" value="1"/>
</dbReference>
<dbReference type="GO" id="GO:0000976">
    <property type="term" value="F:transcription cis-regulatory region binding"/>
    <property type="evidence" value="ECO:0007669"/>
    <property type="project" value="TreeGrafter"/>
</dbReference>
<dbReference type="PANTHER" id="PTHR30055:SF199">
    <property type="entry name" value="HTH-TYPE TRANSCRIPTIONAL REGULATOR YTTP-RELATED"/>
    <property type="match status" value="1"/>
</dbReference>
<evidence type="ECO:0000256" key="1">
    <source>
        <dbReference type="ARBA" id="ARBA00023125"/>
    </source>
</evidence>
<dbReference type="Gene3D" id="1.10.357.10">
    <property type="entry name" value="Tetracycline Repressor, domain 2"/>
    <property type="match status" value="1"/>
</dbReference>
<evidence type="ECO:0000313" key="5">
    <source>
        <dbReference type="Proteomes" id="UP000245998"/>
    </source>
</evidence>